<keyword evidence="5" id="KW-0479">Metal-binding</keyword>
<evidence type="ECO:0000259" key="13">
    <source>
        <dbReference type="SMART" id="SM00382"/>
    </source>
</evidence>
<comment type="catalytic activity">
    <reaction evidence="10 11">
        <text>DNA(n) + a 2'-deoxyribonucleoside 5'-triphosphate = DNA(n+1) + diphosphate</text>
        <dbReference type="Rhea" id="RHEA:22508"/>
        <dbReference type="Rhea" id="RHEA-COMP:17339"/>
        <dbReference type="Rhea" id="RHEA-COMP:17340"/>
        <dbReference type="ChEBI" id="CHEBI:33019"/>
        <dbReference type="ChEBI" id="CHEBI:61560"/>
        <dbReference type="ChEBI" id="CHEBI:173112"/>
        <dbReference type="EC" id="2.7.7.7"/>
    </reaction>
</comment>
<dbReference type="Gene3D" id="3.40.50.300">
    <property type="entry name" value="P-loop containing nucleotide triphosphate hydrolases"/>
    <property type="match status" value="1"/>
</dbReference>
<dbReference type="InterPro" id="IPR045085">
    <property type="entry name" value="HLD_clamp_pol_III_gamma_tau"/>
</dbReference>
<dbReference type="Gene3D" id="1.20.272.10">
    <property type="match status" value="1"/>
</dbReference>
<dbReference type="GO" id="GO:0009360">
    <property type="term" value="C:DNA polymerase III complex"/>
    <property type="evidence" value="ECO:0007669"/>
    <property type="project" value="InterPro"/>
</dbReference>
<evidence type="ECO:0000256" key="4">
    <source>
        <dbReference type="ARBA" id="ARBA00022705"/>
    </source>
</evidence>
<keyword evidence="3 11" id="KW-0548">Nucleotidyltransferase</keyword>
<dbReference type="AlphaFoldDB" id="A0A538U6W1"/>
<evidence type="ECO:0000256" key="7">
    <source>
        <dbReference type="ARBA" id="ARBA00022833"/>
    </source>
</evidence>
<keyword evidence="2 11" id="KW-0808">Transferase</keyword>
<dbReference type="CDD" id="cd18137">
    <property type="entry name" value="HLD_clamp_pol_III_gamma_tau"/>
    <property type="match status" value="1"/>
</dbReference>
<gene>
    <name evidence="11 14" type="primary">dnaX</name>
    <name evidence="14" type="ORF">E6K81_09645</name>
</gene>
<accession>A0A538U6W1</accession>
<dbReference type="Proteomes" id="UP000319771">
    <property type="component" value="Unassembled WGS sequence"/>
</dbReference>
<dbReference type="SUPFAM" id="SSF52540">
    <property type="entry name" value="P-loop containing nucleoside triphosphate hydrolases"/>
    <property type="match status" value="1"/>
</dbReference>
<dbReference type="Pfam" id="PF22608">
    <property type="entry name" value="DNAX_ATPase_lid"/>
    <property type="match status" value="1"/>
</dbReference>
<keyword evidence="6 11" id="KW-0547">Nucleotide-binding</keyword>
<dbReference type="SMART" id="SM00382">
    <property type="entry name" value="AAA"/>
    <property type="match status" value="1"/>
</dbReference>
<sequence>MAHRPLALKYRPQVFADLVGQDHVTSVLTRAIASGRVAHAYLFTGARGVGKTTSARILAKALNCERRAAGKLKGAEPCNACTSCTEITTGASLDVAEIDGASNRGIADVQALREKVRFAPTGGRYRVVILDEVHQLSNDAFAALLKTLEEPPPHLVFIFATTDPQKLPDTIRSRCQRFDFARVPLRKVAERLQEIQTREAKDAEGVRFTLSDDAALLIAHKSEGSMRDAVSGLDQVISAGEAEVTDEVVRRVLGIADREAFYALAQAIVDRDPAAALKALNAGFAKGMDPREMAEGLGEHIRHLLILKVDPGAEDLVAVTADELKRLRAQGEGWAEHDLLRLLRIVTDVAWPMRDSPQPFIHLEAAVVQMATLEPGERLSELLQRLEALEQRLGGAPGPATRPAGGPARSPAESAGATSATRAPAPGKPGTPTPTRSAAGVPSRPMSAEAGGPTVTGAGAIAPPRDPSSGPRAPEPAPAVATLDAPAIVSDPSVATSWGAVVEGVNGRKRMLGAFLQACRLTGLADTHLVLAMDDLHRAVVDEKENRAIIAAEVSRVFGRPLKVQCVPLAAGAAAVATGEPAPTMDRVIEWFAGDVIDPQARQRERTRG</sequence>
<evidence type="ECO:0000313" key="14">
    <source>
        <dbReference type="EMBL" id="TMQ71623.1"/>
    </source>
</evidence>
<dbReference type="NCBIfam" id="TIGR02397">
    <property type="entry name" value="dnaX_nterm"/>
    <property type="match status" value="1"/>
</dbReference>
<dbReference type="InterPro" id="IPR050238">
    <property type="entry name" value="DNA_Rep/Repair_Clamp_Loader"/>
</dbReference>
<dbReference type="EMBL" id="VBPB01000153">
    <property type="protein sequence ID" value="TMQ71623.1"/>
    <property type="molecule type" value="Genomic_DNA"/>
</dbReference>
<keyword evidence="4 11" id="KW-0235">DNA replication</keyword>
<dbReference type="GO" id="GO:0046872">
    <property type="term" value="F:metal ion binding"/>
    <property type="evidence" value="ECO:0007669"/>
    <property type="project" value="UniProtKB-KW"/>
</dbReference>
<dbReference type="InterPro" id="IPR022754">
    <property type="entry name" value="DNA_pol_III_gamma-3"/>
</dbReference>
<evidence type="ECO:0000256" key="2">
    <source>
        <dbReference type="ARBA" id="ARBA00022679"/>
    </source>
</evidence>
<keyword evidence="9 11" id="KW-0239">DNA-directed DNA polymerase</keyword>
<evidence type="ECO:0000256" key="8">
    <source>
        <dbReference type="ARBA" id="ARBA00022840"/>
    </source>
</evidence>
<evidence type="ECO:0000256" key="5">
    <source>
        <dbReference type="ARBA" id="ARBA00022723"/>
    </source>
</evidence>
<dbReference type="CDD" id="cd00009">
    <property type="entry name" value="AAA"/>
    <property type="match status" value="1"/>
</dbReference>
<dbReference type="InterPro" id="IPR027417">
    <property type="entry name" value="P-loop_NTPase"/>
</dbReference>
<evidence type="ECO:0000256" key="3">
    <source>
        <dbReference type="ARBA" id="ARBA00022695"/>
    </source>
</evidence>
<feature type="domain" description="AAA+ ATPase" evidence="13">
    <location>
        <begin position="37"/>
        <end position="184"/>
    </location>
</feature>
<evidence type="ECO:0000256" key="12">
    <source>
        <dbReference type="SAM" id="MobiDB-lite"/>
    </source>
</evidence>
<dbReference type="GO" id="GO:0003677">
    <property type="term" value="F:DNA binding"/>
    <property type="evidence" value="ECO:0007669"/>
    <property type="project" value="InterPro"/>
</dbReference>
<evidence type="ECO:0000256" key="6">
    <source>
        <dbReference type="ARBA" id="ARBA00022741"/>
    </source>
</evidence>
<dbReference type="InterPro" id="IPR008921">
    <property type="entry name" value="DNA_pol3_clamp-load_cplx_C"/>
</dbReference>
<dbReference type="NCBIfam" id="NF004046">
    <property type="entry name" value="PRK05563.1"/>
    <property type="match status" value="1"/>
</dbReference>
<evidence type="ECO:0000256" key="1">
    <source>
        <dbReference type="ARBA" id="ARBA00006360"/>
    </source>
</evidence>
<comment type="similarity">
    <text evidence="1 11">Belongs to the DnaX/STICHEL family.</text>
</comment>
<dbReference type="SUPFAM" id="SSF48019">
    <property type="entry name" value="post-AAA+ oligomerization domain-like"/>
    <property type="match status" value="1"/>
</dbReference>
<feature type="compositionally biased region" description="Low complexity" evidence="12">
    <location>
        <begin position="393"/>
        <end position="425"/>
    </location>
</feature>
<dbReference type="GO" id="GO:0003887">
    <property type="term" value="F:DNA-directed DNA polymerase activity"/>
    <property type="evidence" value="ECO:0007669"/>
    <property type="project" value="UniProtKB-KW"/>
</dbReference>
<dbReference type="Pfam" id="PF13177">
    <property type="entry name" value="DNA_pol3_delta2"/>
    <property type="match status" value="1"/>
</dbReference>
<evidence type="ECO:0000256" key="9">
    <source>
        <dbReference type="ARBA" id="ARBA00022932"/>
    </source>
</evidence>
<dbReference type="EC" id="2.7.7.7" evidence="11"/>
<dbReference type="PANTHER" id="PTHR11669">
    <property type="entry name" value="REPLICATION FACTOR C / DNA POLYMERASE III GAMMA-TAU SUBUNIT"/>
    <property type="match status" value="1"/>
</dbReference>
<dbReference type="Pfam" id="PF12169">
    <property type="entry name" value="DNA_pol3_gamma3"/>
    <property type="match status" value="1"/>
</dbReference>
<feature type="region of interest" description="Disordered" evidence="12">
    <location>
        <begin position="393"/>
        <end position="479"/>
    </location>
</feature>
<dbReference type="InterPro" id="IPR003593">
    <property type="entry name" value="AAA+_ATPase"/>
</dbReference>
<dbReference type="FunFam" id="3.40.50.300:FF:000014">
    <property type="entry name" value="DNA polymerase III subunit gamma/tau"/>
    <property type="match status" value="1"/>
</dbReference>
<keyword evidence="8 11" id="KW-0067">ATP-binding</keyword>
<dbReference type="PANTHER" id="PTHR11669:SF0">
    <property type="entry name" value="PROTEIN STICHEL-LIKE 2"/>
    <property type="match status" value="1"/>
</dbReference>
<organism evidence="14 15">
    <name type="scientific">Eiseniibacteriota bacterium</name>
    <dbReference type="NCBI Taxonomy" id="2212470"/>
    <lineage>
        <taxon>Bacteria</taxon>
        <taxon>Candidatus Eiseniibacteriota</taxon>
    </lineage>
</organism>
<dbReference type="InterPro" id="IPR012763">
    <property type="entry name" value="DNA_pol_III_sug/sutau_N"/>
</dbReference>
<comment type="subunit">
    <text evidence="11">DNA polymerase III contains a core (composed of alpha, epsilon and theta chains) that associates with a tau subunit. This core dimerizes to form the POLIII' complex. PolIII' associates with the gamma complex (composed of gamma, delta, delta', psi and chi chains) and with the beta chain to form the complete DNA polymerase III complex.</text>
</comment>
<dbReference type="GO" id="GO:0006261">
    <property type="term" value="P:DNA-templated DNA replication"/>
    <property type="evidence" value="ECO:0007669"/>
    <property type="project" value="TreeGrafter"/>
</dbReference>
<name>A0A538U6W1_UNCEI</name>
<proteinExistence type="inferred from homology"/>
<evidence type="ECO:0000313" key="15">
    <source>
        <dbReference type="Proteomes" id="UP000319771"/>
    </source>
</evidence>
<evidence type="ECO:0000256" key="11">
    <source>
        <dbReference type="RuleBase" id="RU364063"/>
    </source>
</evidence>
<evidence type="ECO:0000256" key="10">
    <source>
        <dbReference type="ARBA" id="ARBA00049244"/>
    </source>
</evidence>
<comment type="caution">
    <text evidence="14">The sequence shown here is derived from an EMBL/GenBank/DDBJ whole genome shotgun (WGS) entry which is preliminary data.</text>
</comment>
<dbReference type="GO" id="GO:0005524">
    <property type="term" value="F:ATP binding"/>
    <property type="evidence" value="ECO:0007669"/>
    <property type="project" value="UniProtKB-KW"/>
</dbReference>
<dbReference type="Gene3D" id="1.10.8.60">
    <property type="match status" value="1"/>
</dbReference>
<keyword evidence="7" id="KW-0862">Zinc</keyword>
<protein>
    <recommendedName>
        <fullName evidence="11">DNA polymerase III subunit gamma/tau</fullName>
        <ecNumber evidence="11">2.7.7.7</ecNumber>
    </recommendedName>
</protein>
<comment type="function">
    <text evidence="11">DNA polymerase III is a complex, multichain enzyme responsible for most of the replicative synthesis in bacteria. This DNA polymerase also exhibits 3' to 5' exonuclease activity.</text>
</comment>
<reference evidence="14 15" key="1">
    <citation type="journal article" date="2019" name="Nat. Microbiol.">
        <title>Mediterranean grassland soil C-N compound turnover is dependent on rainfall and depth, and is mediated by genomically divergent microorganisms.</title>
        <authorList>
            <person name="Diamond S."/>
            <person name="Andeer P.F."/>
            <person name="Li Z."/>
            <person name="Crits-Christoph A."/>
            <person name="Burstein D."/>
            <person name="Anantharaman K."/>
            <person name="Lane K.R."/>
            <person name="Thomas B.C."/>
            <person name="Pan C."/>
            <person name="Northen T.R."/>
            <person name="Banfield J.F."/>
        </authorList>
    </citation>
    <scope>NUCLEOTIDE SEQUENCE [LARGE SCALE GENOMIC DNA]</scope>
    <source>
        <strain evidence="14">WS_11</strain>
    </source>
</reference>